<sequence>MSQETIIETAEEFEHIHPYRYPWWHGHGPSSHPSPPFPTQPYWPHYGQHYHQYLDLTHPQSFNPHSFNLHGFNPFHRHHYPHHHHDMHGHHFYHHARWVQDPWTGEWYLD</sequence>
<dbReference type="EMBL" id="JBHDLN010000026">
    <property type="protein sequence ID" value="MFB0846867.1"/>
    <property type="molecule type" value="Genomic_DNA"/>
</dbReference>
<evidence type="ECO:0008006" key="3">
    <source>
        <dbReference type="Google" id="ProtNLM"/>
    </source>
</evidence>
<proteinExistence type="predicted"/>
<name>A0ABV4VB31_9BACL</name>
<evidence type="ECO:0000313" key="2">
    <source>
        <dbReference type="Proteomes" id="UP001575622"/>
    </source>
</evidence>
<organism evidence="1 2">
    <name type="scientific">Paenibacillus oleatilyticus</name>
    <dbReference type="NCBI Taxonomy" id="2594886"/>
    <lineage>
        <taxon>Bacteria</taxon>
        <taxon>Bacillati</taxon>
        <taxon>Bacillota</taxon>
        <taxon>Bacilli</taxon>
        <taxon>Bacillales</taxon>
        <taxon>Paenibacillaceae</taxon>
        <taxon>Paenibacillus</taxon>
    </lineage>
</organism>
<comment type="caution">
    <text evidence="1">The sequence shown here is derived from an EMBL/GenBank/DDBJ whole genome shotgun (WGS) entry which is preliminary data.</text>
</comment>
<protein>
    <recommendedName>
        <fullName evidence="3">Histidine-rich glycoprotein-like</fullName>
    </recommendedName>
</protein>
<keyword evidence="2" id="KW-1185">Reference proteome</keyword>
<dbReference type="Proteomes" id="UP001575622">
    <property type="component" value="Unassembled WGS sequence"/>
</dbReference>
<reference evidence="1 2" key="1">
    <citation type="submission" date="2024-09" db="EMBL/GenBank/DDBJ databases">
        <authorList>
            <person name="Makale K.P.P."/>
            <person name="Makhzoum A."/>
            <person name="Rantong G."/>
            <person name="Rahube T.O."/>
        </authorList>
    </citation>
    <scope>NUCLEOTIDE SEQUENCE [LARGE SCALE GENOMIC DNA]</scope>
    <source>
        <strain evidence="1 2">KM_D13</strain>
    </source>
</reference>
<dbReference type="RefSeq" id="WP_373956794.1">
    <property type="nucleotide sequence ID" value="NZ_JBHDLN010000026.1"/>
</dbReference>
<accession>A0ABV4VB31</accession>
<evidence type="ECO:0000313" key="1">
    <source>
        <dbReference type="EMBL" id="MFB0846867.1"/>
    </source>
</evidence>
<gene>
    <name evidence="1" type="ORF">ACEU3E_32245</name>
</gene>